<dbReference type="Pfam" id="PF23584">
    <property type="entry name" value="DUF7136"/>
    <property type="match status" value="1"/>
</dbReference>
<name>A0A167QC12_PENCH</name>
<keyword evidence="2" id="KW-0732">Signal</keyword>
<organism evidence="4">
    <name type="scientific">Penicillium chrysogenum</name>
    <name type="common">Penicillium notatum</name>
    <dbReference type="NCBI Taxonomy" id="5076"/>
    <lineage>
        <taxon>Eukaryota</taxon>
        <taxon>Fungi</taxon>
        <taxon>Dikarya</taxon>
        <taxon>Ascomycota</taxon>
        <taxon>Pezizomycotina</taxon>
        <taxon>Eurotiomycetes</taxon>
        <taxon>Eurotiomycetidae</taxon>
        <taxon>Eurotiales</taxon>
        <taxon>Aspergillaceae</taxon>
        <taxon>Penicillium</taxon>
        <taxon>Penicillium chrysogenum species complex</taxon>
    </lineage>
</organism>
<proteinExistence type="predicted"/>
<feature type="domain" description="DUF7136" evidence="3">
    <location>
        <begin position="28"/>
        <end position="204"/>
    </location>
</feature>
<accession>A0A167QC12</accession>
<dbReference type="EMBL" id="CM002800">
    <property type="protein sequence ID" value="KZN84581.1"/>
    <property type="molecule type" value="Genomic_DNA"/>
</dbReference>
<feature type="region of interest" description="Disordered" evidence="1">
    <location>
        <begin position="240"/>
        <end position="291"/>
    </location>
</feature>
<sequence>MSIVTSILLLCSGLRAAVAATPESSNPVGIELDVVFPRNTTYNNMTTPPIVFALQNAPTAVFFEYRLDWELNSDDTHFFLTGSFDEINYFRKFNYTSGTTALLVDSAYWDQRLDAGTYTLSWSYTTTTCDDKGDSTLIRTGDVAAGKLYFTVVNDGSGSKLSFTECPEYLGNITAKNASDSCPSLIHGGGEPQPCDAKLNEKQVKCLGTYFEGQTDVAACEAGFDNIKAGDKVEWQYANKTRDAHSHTSASGVNSSGSSSNVTNEGDSSSSGKSAGDDMESNNESGDSGDVSVGNTYRSHLGFAVVATLVVGMLFS</sequence>
<dbReference type="AlphaFoldDB" id="A0A167QC12"/>
<feature type="compositionally biased region" description="Low complexity" evidence="1">
    <location>
        <begin position="247"/>
        <end position="274"/>
    </location>
</feature>
<feature type="signal peptide" evidence="2">
    <location>
        <begin position="1"/>
        <end position="19"/>
    </location>
</feature>
<dbReference type="Proteomes" id="UP000076449">
    <property type="component" value="Chromosome III"/>
</dbReference>
<dbReference type="PhylomeDB" id="A0A167QC12"/>
<evidence type="ECO:0000256" key="1">
    <source>
        <dbReference type="SAM" id="MobiDB-lite"/>
    </source>
</evidence>
<evidence type="ECO:0000313" key="4">
    <source>
        <dbReference type="EMBL" id="KZN84581.1"/>
    </source>
</evidence>
<reference evidence="4" key="1">
    <citation type="journal article" date="2014" name="Genome Announc.">
        <title>Complete sequencing and chromosome-scale genome assembly of the industrial progenitor strain P2niaD18 from the penicillin producer Penicillium chrysogenum.</title>
        <authorList>
            <person name="Specht T."/>
            <person name="Dahlmann T.A."/>
            <person name="Zadra I."/>
            <person name="Kurnsteiner H."/>
            <person name="Kuck U."/>
        </authorList>
    </citation>
    <scope>NUCLEOTIDE SEQUENCE [LARGE SCALE GENOMIC DNA]</scope>
    <source>
        <strain evidence="4">P2niaD18</strain>
    </source>
</reference>
<evidence type="ECO:0000256" key="2">
    <source>
        <dbReference type="SAM" id="SignalP"/>
    </source>
</evidence>
<dbReference type="InterPro" id="IPR055560">
    <property type="entry name" value="DUF7136"/>
</dbReference>
<gene>
    <name evidence="4" type="ORF">EN45_087220</name>
</gene>
<feature type="chain" id="PRO_5007891496" description="DUF7136 domain-containing protein" evidence="2">
    <location>
        <begin position="20"/>
        <end position="316"/>
    </location>
</feature>
<evidence type="ECO:0000259" key="3">
    <source>
        <dbReference type="Pfam" id="PF23584"/>
    </source>
</evidence>
<protein>
    <recommendedName>
        <fullName evidence="3">DUF7136 domain-containing protein</fullName>
    </recommendedName>
</protein>